<dbReference type="STRING" id="196109.A0A136JAP8"/>
<feature type="transmembrane region" description="Helical" evidence="2">
    <location>
        <begin position="157"/>
        <end position="181"/>
    </location>
</feature>
<evidence type="ECO:0000313" key="3">
    <source>
        <dbReference type="EMBL" id="KXJ94202.1"/>
    </source>
</evidence>
<keyword evidence="2" id="KW-1133">Transmembrane helix</keyword>
<dbReference type="GO" id="GO:0006487">
    <property type="term" value="P:protein N-linked glycosylation"/>
    <property type="evidence" value="ECO:0007669"/>
    <property type="project" value="TreeGrafter"/>
</dbReference>
<keyword evidence="4" id="KW-1185">Reference proteome</keyword>
<organism evidence="3 4">
    <name type="scientific">Microdochium bolleyi</name>
    <dbReference type="NCBI Taxonomy" id="196109"/>
    <lineage>
        <taxon>Eukaryota</taxon>
        <taxon>Fungi</taxon>
        <taxon>Dikarya</taxon>
        <taxon>Ascomycota</taxon>
        <taxon>Pezizomycotina</taxon>
        <taxon>Sordariomycetes</taxon>
        <taxon>Xylariomycetidae</taxon>
        <taxon>Xylariales</taxon>
        <taxon>Microdochiaceae</taxon>
        <taxon>Microdochium</taxon>
    </lineage>
</organism>
<proteinExistence type="predicted"/>
<feature type="transmembrane region" description="Helical" evidence="2">
    <location>
        <begin position="218"/>
        <end position="237"/>
    </location>
</feature>
<protein>
    <submittedName>
        <fullName evidence="3">N-glycosylation protein-domain-containing protein</fullName>
    </submittedName>
</protein>
<accession>A0A136JAP8</accession>
<sequence length="316" mass="34077">MAKQVATTPAPNAHAHAHATARQTAAVAAQATSTSTTHATTPKADPGSAGHDRPVLLPSSSTAYAVGNSGDDSRPVVGVSFLKPRVAAALGVPRRWHPLLSACRLLTIGPSLWWGARLALRFLITELVDFSDPSAPKLADLQADSGTSLRLIESSLVFVWCWASAYLSFFFTDCLMSRWLLNYTPEATIVRLFTIDCIFTYLTSSAIYLAGASKSPSMLLPAWIGISAALTACYAITQRKISIRKETRLSIRVFSVSSLISMLALLGHSHYTRPRDDYPDIPLLVAARRATELLGSLVVKILGVTWEDRIAAKLGT</sequence>
<feature type="transmembrane region" description="Helical" evidence="2">
    <location>
        <begin position="249"/>
        <end position="268"/>
    </location>
</feature>
<keyword evidence="2" id="KW-0472">Membrane</keyword>
<dbReference type="InterPro" id="IPR021100">
    <property type="entry name" value="N-glycosylation_EOS1"/>
</dbReference>
<feature type="compositionally biased region" description="Low complexity" evidence="1">
    <location>
        <begin position="1"/>
        <end position="41"/>
    </location>
</feature>
<dbReference type="Pfam" id="PF12326">
    <property type="entry name" value="EOS1"/>
    <property type="match status" value="1"/>
</dbReference>
<gene>
    <name evidence="3" type="ORF">Micbo1qcDRAFT_231743</name>
</gene>
<evidence type="ECO:0000256" key="1">
    <source>
        <dbReference type="SAM" id="MobiDB-lite"/>
    </source>
</evidence>
<dbReference type="GO" id="GO:0034599">
    <property type="term" value="P:cellular response to oxidative stress"/>
    <property type="evidence" value="ECO:0007669"/>
    <property type="project" value="InterPro"/>
</dbReference>
<keyword evidence="2" id="KW-0812">Transmembrane</keyword>
<dbReference type="OrthoDB" id="2139606at2759"/>
<evidence type="ECO:0000256" key="2">
    <source>
        <dbReference type="SAM" id="Phobius"/>
    </source>
</evidence>
<dbReference type="PANTHER" id="PTHR28147">
    <property type="entry name" value="N-GLYCOSYLATION PROTEIN EOS1"/>
    <property type="match status" value="1"/>
</dbReference>
<reference evidence="4" key="1">
    <citation type="submission" date="2016-02" db="EMBL/GenBank/DDBJ databases">
        <title>Draft genome sequence of Microdochium bolleyi, a fungal endophyte of beachgrass.</title>
        <authorList>
            <consortium name="DOE Joint Genome Institute"/>
            <person name="David A.S."/>
            <person name="May G."/>
            <person name="Haridas S."/>
            <person name="Lim J."/>
            <person name="Wang M."/>
            <person name="Labutti K."/>
            <person name="Lipzen A."/>
            <person name="Barry K."/>
            <person name="Grigoriev I.V."/>
        </authorList>
    </citation>
    <scope>NUCLEOTIDE SEQUENCE [LARGE SCALE GENOMIC DNA]</scope>
    <source>
        <strain evidence="4">J235TASD1</strain>
    </source>
</reference>
<feature type="transmembrane region" description="Helical" evidence="2">
    <location>
        <begin position="193"/>
        <end position="212"/>
    </location>
</feature>
<evidence type="ECO:0000313" key="4">
    <source>
        <dbReference type="Proteomes" id="UP000070501"/>
    </source>
</evidence>
<dbReference type="Proteomes" id="UP000070501">
    <property type="component" value="Unassembled WGS sequence"/>
</dbReference>
<dbReference type="InParanoid" id="A0A136JAP8"/>
<dbReference type="PANTHER" id="PTHR28147:SF1">
    <property type="entry name" value="N-GLYCOSYLATION PROTEIN EOS1"/>
    <property type="match status" value="1"/>
</dbReference>
<dbReference type="EMBL" id="KQ964247">
    <property type="protein sequence ID" value="KXJ94202.1"/>
    <property type="molecule type" value="Genomic_DNA"/>
</dbReference>
<dbReference type="GO" id="GO:0005789">
    <property type="term" value="C:endoplasmic reticulum membrane"/>
    <property type="evidence" value="ECO:0007669"/>
    <property type="project" value="InterPro"/>
</dbReference>
<feature type="region of interest" description="Disordered" evidence="1">
    <location>
        <begin position="1"/>
        <end position="54"/>
    </location>
</feature>
<dbReference type="AlphaFoldDB" id="A0A136JAP8"/>
<name>A0A136JAP8_9PEZI</name>